<gene>
    <name evidence="3" type="ORF">P167DRAFT_311435</name>
</gene>
<dbReference type="EMBL" id="ML119109">
    <property type="protein sequence ID" value="RPB16267.1"/>
    <property type="molecule type" value="Genomic_DNA"/>
</dbReference>
<dbReference type="Proteomes" id="UP000277580">
    <property type="component" value="Unassembled WGS sequence"/>
</dbReference>
<feature type="compositionally biased region" description="Low complexity" evidence="2">
    <location>
        <begin position="288"/>
        <end position="307"/>
    </location>
</feature>
<dbReference type="OrthoDB" id="5345431at2759"/>
<reference evidence="3 4" key="1">
    <citation type="journal article" date="2018" name="Nat. Ecol. Evol.">
        <title>Pezizomycetes genomes reveal the molecular basis of ectomycorrhizal truffle lifestyle.</title>
        <authorList>
            <person name="Murat C."/>
            <person name="Payen T."/>
            <person name="Noel B."/>
            <person name="Kuo A."/>
            <person name="Morin E."/>
            <person name="Chen J."/>
            <person name="Kohler A."/>
            <person name="Krizsan K."/>
            <person name="Balestrini R."/>
            <person name="Da Silva C."/>
            <person name="Montanini B."/>
            <person name="Hainaut M."/>
            <person name="Levati E."/>
            <person name="Barry K.W."/>
            <person name="Belfiori B."/>
            <person name="Cichocki N."/>
            <person name="Clum A."/>
            <person name="Dockter R.B."/>
            <person name="Fauchery L."/>
            <person name="Guy J."/>
            <person name="Iotti M."/>
            <person name="Le Tacon F."/>
            <person name="Lindquist E.A."/>
            <person name="Lipzen A."/>
            <person name="Malagnac F."/>
            <person name="Mello A."/>
            <person name="Molinier V."/>
            <person name="Miyauchi S."/>
            <person name="Poulain J."/>
            <person name="Riccioni C."/>
            <person name="Rubini A."/>
            <person name="Sitrit Y."/>
            <person name="Splivallo R."/>
            <person name="Traeger S."/>
            <person name="Wang M."/>
            <person name="Zifcakova L."/>
            <person name="Wipf D."/>
            <person name="Zambonelli A."/>
            <person name="Paolocci F."/>
            <person name="Nowrousian M."/>
            <person name="Ottonello S."/>
            <person name="Baldrian P."/>
            <person name="Spatafora J.W."/>
            <person name="Henrissat B."/>
            <person name="Nagy L.G."/>
            <person name="Aury J.M."/>
            <person name="Wincker P."/>
            <person name="Grigoriev I.V."/>
            <person name="Bonfante P."/>
            <person name="Martin F.M."/>
        </authorList>
    </citation>
    <scope>NUCLEOTIDE SEQUENCE [LARGE SCALE GENOMIC DNA]</scope>
    <source>
        <strain evidence="3 4">CCBAS932</strain>
    </source>
</reference>
<dbReference type="InParanoid" id="A0A3N4L0D4"/>
<organism evidence="3 4">
    <name type="scientific">Morchella conica CCBAS932</name>
    <dbReference type="NCBI Taxonomy" id="1392247"/>
    <lineage>
        <taxon>Eukaryota</taxon>
        <taxon>Fungi</taxon>
        <taxon>Dikarya</taxon>
        <taxon>Ascomycota</taxon>
        <taxon>Pezizomycotina</taxon>
        <taxon>Pezizomycetes</taxon>
        <taxon>Pezizales</taxon>
        <taxon>Morchellaceae</taxon>
        <taxon>Morchella</taxon>
    </lineage>
</organism>
<feature type="coiled-coil region" evidence="1">
    <location>
        <begin position="25"/>
        <end position="59"/>
    </location>
</feature>
<proteinExistence type="predicted"/>
<feature type="region of interest" description="Disordered" evidence="2">
    <location>
        <begin position="263"/>
        <end position="313"/>
    </location>
</feature>
<feature type="compositionally biased region" description="Basic and acidic residues" evidence="2">
    <location>
        <begin position="156"/>
        <end position="167"/>
    </location>
</feature>
<protein>
    <submittedName>
        <fullName evidence="3">Uncharacterized protein</fullName>
    </submittedName>
</protein>
<evidence type="ECO:0000313" key="3">
    <source>
        <dbReference type="EMBL" id="RPB16267.1"/>
    </source>
</evidence>
<sequence length="370" mass="41130">MSRTTSKQIATAPVTAPDPASVMTIEEQARRYRALVKSHRQLEARLREEQRLAEWWKERVGALDKRCRDVNSELRVALDQKRALMKTVRFLKSEVGHLWRCRLVEANQIKDTSADLDAFLQSAEKELGVAKASWALDKWRGEEDEDPDRQLTSLKGTEEAQTDSRAKDPAIKALIQTLWSVQSEDSIISEKSSVCECDSSRTLKALFPRSDEKARAIEEEQPDPLTEMLLRRRSRKGQSGNGTAEEMRVTTPISVDQAPTIPTAVRTPVNPSNIQKSTRGSASRQLGASPVTASPATTSSITASPPVTDSPITPFVEAQTPEALSKARKEHKQALRMKLKATREKVEGIRRENGVLEGLLIADRTDGTRG</sequence>
<feature type="region of interest" description="Disordered" evidence="2">
    <location>
        <begin position="141"/>
        <end position="167"/>
    </location>
</feature>
<feature type="compositionally biased region" description="Polar residues" evidence="2">
    <location>
        <begin position="269"/>
        <end position="286"/>
    </location>
</feature>
<evidence type="ECO:0000313" key="4">
    <source>
        <dbReference type="Proteomes" id="UP000277580"/>
    </source>
</evidence>
<keyword evidence="1" id="KW-0175">Coiled coil</keyword>
<dbReference type="AlphaFoldDB" id="A0A3N4L0D4"/>
<evidence type="ECO:0000256" key="1">
    <source>
        <dbReference type="SAM" id="Coils"/>
    </source>
</evidence>
<name>A0A3N4L0D4_9PEZI</name>
<feature type="coiled-coil region" evidence="1">
    <location>
        <begin position="324"/>
        <end position="352"/>
    </location>
</feature>
<keyword evidence="4" id="KW-1185">Reference proteome</keyword>
<evidence type="ECO:0000256" key="2">
    <source>
        <dbReference type="SAM" id="MobiDB-lite"/>
    </source>
</evidence>
<accession>A0A3N4L0D4</accession>